<evidence type="ECO:0000259" key="4">
    <source>
        <dbReference type="PROSITE" id="PS50112"/>
    </source>
</evidence>
<feature type="domain" description="PAC" evidence="5">
    <location>
        <begin position="923"/>
        <end position="974"/>
    </location>
</feature>
<dbReference type="SMART" id="SM00052">
    <property type="entry name" value="EAL"/>
    <property type="match status" value="1"/>
</dbReference>
<feature type="domain" description="PAC" evidence="5">
    <location>
        <begin position="801"/>
        <end position="853"/>
    </location>
</feature>
<evidence type="ECO:0000259" key="7">
    <source>
        <dbReference type="PROSITE" id="PS50887"/>
    </source>
</evidence>
<dbReference type="SMART" id="SM00065">
    <property type="entry name" value="GAF"/>
    <property type="match status" value="1"/>
</dbReference>
<dbReference type="Gene3D" id="3.30.450.20">
    <property type="entry name" value="PAS domain"/>
    <property type="match status" value="4"/>
</dbReference>
<feature type="domain" description="GGDEF" evidence="7">
    <location>
        <begin position="1006"/>
        <end position="1138"/>
    </location>
</feature>
<dbReference type="PROSITE" id="PS50883">
    <property type="entry name" value="EAL"/>
    <property type="match status" value="1"/>
</dbReference>
<comment type="catalytic activity">
    <reaction evidence="1">
        <text>3',3'-c-di-GMP + H2O = 5'-phosphoguanylyl(3'-&gt;5')guanosine + H(+)</text>
        <dbReference type="Rhea" id="RHEA:24902"/>
        <dbReference type="ChEBI" id="CHEBI:15377"/>
        <dbReference type="ChEBI" id="CHEBI:15378"/>
        <dbReference type="ChEBI" id="CHEBI:58754"/>
        <dbReference type="ChEBI" id="CHEBI:58805"/>
        <dbReference type="EC" id="3.1.4.52"/>
    </reaction>
    <physiologicalReaction direction="left-to-right" evidence="1">
        <dbReference type="Rhea" id="RHEA:24903"/>
    </physiologicalReaction>
</comment>
<dbReference type="EMBL" id="JADJMH010000012">
    <property type="protein sequence ID" value="MBK7675614.1"/>
    <property type="molecule type" value="Genomic_DNA"/>
</dbReference>
<feature type="domain" description="PAC" evidence="5">
    <location>
        <begin position="485"/>
        <end position="538"/>
    </location>
</feature>
<keyword evidence="3" id="KW-0732">Signal</keyword>
<dbReference type="Pfam" id="PF08448">
    <property type="entry name" value="PAS_4"/>
    <property type="match status" value="1"/>
</dbReference>
<dbReference type="Gene3D" id="3.40.190.10">
    <property type="entry name" value="Periplasmic binding protein-like II"/>
    <property type="match status" value="2"/>
</dbReference>
<dbReference type="SMART" id="SM00267">
    <property type="entry name" value="GGDEF"/>
    <property type="match status" value="1"/>
</dbReference>
<dbReference type="SUPFAM" id="SSF55073">
    <property type="entry name" value="Nucleotide cyclase"/>
    <property type="match status" value="1"/>
</dbReference>
<dbReference type="SUPFAM" id="SSF53850">
    <property type="entry name" value="Periplasmic binding protein-like II"/>
    <property type="match status" value="1"/>
</dbReference>
<dbReference type="InterPro" id="IPR006311">
    <property type="entry name" value="TAT_signal"/>
</dbReference>
<feature type="signal peptide" evidence="3">
    <location>
        <begin position="1"/>
        <end position="24"/>
    </location>
</feature>
<dbReference type="InterPro" id="IPR052155">
    <property type="entry name" value="Biofilm_reg_signaling"/>
</dbReference>
<dbReference type="InterPro" id="IPR013655">
    <property type="entry name" value="PAS_fold_3"/>
</dbReference>
<dbReference type="InterPro" id="IPR003018">
    <property type="entry name" value="GAF"/>
</dbReference>
<dbReference type="InterPro" id="IPR035965">
    <property type="entry name" value="PAS-like_dom_sf"/>
</dbReference>
<dbReference type="Pfam" id="PF00989">
    <property type="entry name" value="PAS"/>
    <property type="match status" value="1"/>
</dbReference>
<dbReference type="Gene3D" id="3.20.20.450">
    <property type="entry name" value="EAL domain"/>
    <property type="match status" value="1"/>
</dbReference>
<keyword evidence="2" id="KW-1133">Transmembrane helix</keyword>
<dbReference type="SUPFAM" id="SSF55785">
    <property type="entry name" value="PYP-like sensor domain (PAS domain)"/>
    <property type="match status" value="4"/>
</dbReference>
<dbReference type="NCBIfam" id="TIGR00254">
    <property type="entry name" value="GGDEF"/>
    <property type="match status" value="1"/>
</dbReference>
<dbReference type="InterPro" id="IPR001633">
    <property type="entry name" value="EAL_dom"/>
</dbReference>
<dbReference type="CDD" id="cd00130">
    <property type="entry name" value="PAS"/>
    <property type="match status" value="3"/>
</dbReference>
<dbReference type="FunFam" id="3.20.20.450:FF:000001">
    <property type="entry name" value="Cyclic di-GMP phosphodiesterase yahA"/>
    <property type="match status" value="1"/>
</dbReference>
<dbReference type="Gene3D" id="2.10.70.100">
    <property type="match status" value="1"/>
</dbReference>
<gene>
    <name evidence="8" type="ORF">IPJ27_13130</name>
</gene>
<protein>
    <submittedName>
        <fullName evidence="8">EAL domain-containing protein</fullName>
    </submittedName>
</protein>
<dbReference type="Pfam" id="PF13426">
    <property type="entry name" value="PAS_9"/>
    <property type="match status" value="1"/>
</dbReference>
<reference evidence="8 9" key="1">
    <citation type="submission" date="2020-10" db="EMBL/GenBank/DDBJ databases">
        <title>Connecting structure to function with the recovery of over 1000 high-quality activated sludge metagenome-assembled genomes encoding full-length rRNA genes using long-read sequencing.</title>
        <authorList>
            <person name="Singleton C.M."/>
            <person name="Petriglieri F."/>
            <person name="Kristensen J.M."/>
            <person name="Kirkegaard R.H."/>
            <person name="Michaelsen T.Y."/>
            <person name="Andersen M.H."/>
            <person name="Karst S.M."/>
            <person name="Dueholm M.S."/>
            <person name="Nielsen P.H."/>
            <person name="Albertsen M."/>
        </authorList>
    </citation>
    <scope>NUCLEOTIDE SEQUENCE [LARGE SCALE GENOMIC DNA]</scope>
    <source>
        <strain evidence="8">EsbW_18-Q3-R4-48_BATAC.285</strain>
    </source>
</reference>
<dbReference type="InterPro" id="IPR001638">
    <property type="entry name" value="Solute-binding_3/MltF_N"/>
</dbReference>
<feature type="domain" description="PAC" evidence="5">
    <location>
        <begin position="364"/>
        <end position="415"/>
    </location>
</feature>
<dbReference type="GO" id="GO:0071111">
    <property type="term" value="F:cyclic-guanylate-specific phosphodiesterase activity"/>
    <property type="evidence" value="ECO:0007669"/>
    <property type="project" value="UniProtKB-EC"/>
</dbReference>
<dbReference type="Proteomes" id="UP000697998">
    <property type="component" value="Unassembled WGS sequence"/>
</dbReference>
<dbReference type="InterPro" id="IPR013767">
    <property type="entry name" value="PAS_fold"/>
</dbReference>
<keyword evidence="2" id="KW-0472">Membrane</keyword>
<feature type="domain" description="EAL" evidence="6">
    <location>
        <begin position="1147"/>
        <end position="1401"/>
    </location>
</feature>
<dbReference type="Pfam" id="PF13185">
    <property type="entry name" value="GAF_2"/>
    <property type="match status" value="1"/>
</dbReference>
<dbReference type="PROSITE" id="PS50887">
    <property type="entry name" value="GGDEF"/>
    <property type="match status" value="1"/>
</dbReference>
<dbReference type="InterPro" id="IPR000014">
    <property type="entry name" value="PAS"/>
</dbReference>
<evidence type="ECO:0000259" key="6">
    <source>
        <dbReference type="PROSITE" id="PS50883"/>
    </source>
</evidence>
<dbReference type="PROSITE" id="PS50113">
    <property type="entry name" value="PAC"/>
    <property type="match status" value="4"/>
</dbReference>
<dbReference type="Pfam" id="PF00990">
    <property type="entry name" value="GGDEF"/>
    <property type="match status" value="1"/>
</dbReference>
<dbReference type="InterPro" id="IPR001610">
    <property type="entry name" value="PAC"/>
</dbReference>
<evidence type="ECO:0000256" key="1">
    <source>
        <dbReference type="ARBA" id="ARBA00051114"/>
    </source>
</evidence>
<dbReference type="PROSITE" id="PS51318">
    <property type="entry name" value="TAT"/>
    <property type="match status" value="1"/>
</dbReference>
<dbReference type="GO" id="GO:0071732">
    <property type="term" value="P:cellular response to nitric oxide"/>
    <property type="evidence" value="ECO:0007669"/>
    <property type="project" value="UniProtKB-ARBA"/>
</dbReference>
<dbReference type="SUPFAM" id="SSF141868">
    <property type="entry name" value="EAL domain-like"/>
    <property type="match status" value="1"/>
</dbReference>
<dbReference type="SMART" id="SM00086">
    <property type="entry name" value="PAC"/>
    <property type="match status" value="4"/>
</dbReference>
<dbReference type="Pfam" id="PF00563">
    <property type="entry name" value="EAL"/>
    <property type="match status" value="1"/>
</dbReference>
<proteinExistence type="predicted"/>
<dbReference type="SMART" id="SM00062">
    <property type="entry name" value="PBPb"/>
    <property type="match status" value="1"/>
</dbReference>
<dbReference type="Pfam" id="PF00497">
    <property type="entry name" value="SBP_bac_3"/>
    <property type="match status" value="1"/>
</dbReference>
<dbReference type="InterPro" id="IPR029016">
    <property type="entry name" value="GAF-like_dom_sf"/>
</dbReference>
<feature type="domain" description="PAS" evidence="4">
    <location>
        <begin position="409"/>
        <end position="481"/>
    </location>
</feature>
<dbReference type="PANTHER" id="PTHR44757">
    <property type="entry name" value="DIGUANYLATE CYCLASE DGCP"/>
    <property type="match status" value="1"/>
</dbReference>
<dbReference type="SUPFAM" id="SSF55781">
    <property type="entry name" value="GAF domain-like"/>
    <property type="match status" value="1"/>
</dbReference>
<dbReference type="InterPro" id="IPR029787">
    <property type="entry name" value="Nucleotide_cyclase"/>
</dbReference>
<dbReference type="PANTHER" id="PTHR44757:SF2">
    <property type="entry name" value="BIOFILM ARCHITECTURE MAINTENANCE PROTEIN MBAA"/>
    <property type="match status" value="1"/>
</dbReference>
<dbReference type="CDD" id="cd01949">
    <property type="entry name" value="GGDEF"/>
    <property type="match status" value="1"/>
</dbReference>
<dbReference type="SMART" id="SM00091">
    <property type="entry name" value="PAS"/>
    <property type="match status" value="4"/>
</dbReference>
<dbReference type="FunFam" id="3.30.70.270:FF:000001">
    <property type="entry name" value="Diguanylate cyclase domain protein"/>
    <property type="match status" value="1"/>
</dbReference>
<feature type="transmembrane region" description="Helical" evidence="2">
    <location>
        <begin position="262"/>
        <end position="281"/>
    </location>
</feature>
<evidence type="ECO:0000256" key="3">
    <source>
        <dbReference type="SAM" id="SignalP"/>
    </source>
</evidence>
<dbReference type="CDD" id="cd13706">
    <property type="entry name" value="PBP2_HisK_like_1"/>
    <property type="match status" value="1"/>
</dbReference>
<feature type="domain" description="PAS" evidence="4">
    <location>
        <begin position="850"/>
        <end position="894"/>
    </location>
</feature>
<dbReference type="InterPro" id="IPR035919">
    <property type="entry name" value="EAL_sf"/>
</dbReference>
<dbReference type="InterPro" id="IPR000160">
    <property type="entry name" value="GGDEF_dom"/>
</dbReference>
<evidence type="ECO:0000313" key="9">
    <source>
        <dbReference type="Proteomes" id="UP000697998"/>
    </source>
</evidence>
<feature type="domain" description="PAS" evidence="4">
    <location>
        <begin position="711"/>
        <end position="782"/>
    </location>
</feature>
<dbReference type="GO" id="GO:0006355">
    <property type="term" value="P:regulation of DNA-templated transcription"/>
    <property type="evidence" value="ECO:0007669"/>
    <property type="project" value="InterPro"/>
</dbReference>
<dbReference type="InterPro" id="IPR000700">
    <property type="entry name" value="PAS-assoc_C"/>
</dbReference>
<dbReference type="CDD" id="cd01948">
    <property type="entry name" value="EAL"/>
    <property type="match status" value="1"/>
</dbReference>
<sequence length="1403" mass="154634">MSIARSCRRLFLVLATLLAGVAAAGEAAAPTPAAELTVVIDDNYPPYVFRAIDGTLTGYLVDTWKLWEKKTGVRVDLLGSDWATAQQRMTDERAAVIDTAFRTSERERTLDFSPPYETIPVSIYTHKDIGGITDLDTLEGFLVGVKAGDACVDKLAGAGISTVQPFASYQALVTGAVEGRVRVFCLDEPPANYLLYLNNADHLFNKAFTLYTGQFHRAVHKGDAATLALLQRGFAGISAEEERDLRHKWMGTPLVLSPMARYLGYALLIGSLVGGLLLLWVMTLRRVVRQRTAQLEATLEAIPDPMFELGLDGRYHDCHSPRTDLLAAPPDRLIGSRIADVLPPEAAATCLSALREAHETGHSLGHQFELQLARGSLWFELSVARKPPRSGEGPRFIALSRDITERKRAEARLRMATEATQLVFWELDLVKDRILYDATMLQLLGLDHGEDPASSGALMELVHPDHRTALIERFQEAMQPGDPVFSFEHQIINKSGQCIWLQTRGRVAQRDAAGRVVLAVGTAMNISERKQAEAALLRRSEQLAMMSTASQSLNSELDIPVILRQLVAAALQITGATAGAAARVCEQQMVFNEYNQGGRLLPIDYRFPPGYGVPGRVLQTRQFHLSNDAVHDPYVVPEIQQAIGFHNLLDMPIINRHGELLGCFEIHNKPGGFDEADARLLQGLAASAAVALENTALLVERRLVEQALRESEALKGSVLASAACGIVATDPQGLITVFNPGAEAIVGYLAEEVVGKVTPIVFHDPEEVEARASELSDALGYRVGPGFEALVAEARRSGVADEREWTFIRKDGRRVVVWLSVTMMHGAQGRLTGYLGTIVDVSEQRQAAAQLDLAAKVFEQGGEGIAITDAACNIVMVNHAFSRITGYSAAEALGCNPRLLASGRHDGSFYQSMWRAIESRGHWQGEIWNRRKDGSVYPEWLSISRVEREGMTTNYIGTFIDITQHKEAEASIQRLAHFDPLTGLPNRSLLDERVRHDLSRANRGRESLALMFLDLDRFKNVNDSLGHRIGDELLIQVAQRLKGTVREEDTVSRLGGDEFILVLPSTDAAGAAHVAAKLLEITAPPYRIEQHELSCTASVGIAIYPADGESFEALSMSADTAMYRAKQRGRNAYCFFAAEMQERSARTLQLENDLRRALEHGELHLRYQPQFAIEGRRLVGAEALLRWQHPELGMVSPAEFIPIAEESGLILPIGEWVLRMAVRRMRTWQQAGLPLVTVAVNLSVVQFRQANLTQRVSGILDEEDLPAEFLDLELTESVAMDSPLAAIGTMDKLRERGVRISIDDFGTGYSSMSYLKRFRVHKLKIDRSFVADLASDPDDEAIVAAIISLAHNLGLQTIAEGVESEAQLAFLREKGCDEAQGYLFSEPLTADQFEAFVRDRFLV</sequence>
<dbReference type="Pfam" id="PF08447">
    <property type="entry name" value="PAS_3"/>
    <property type="match status" value="1"/>
</dbReference>
<feature type="domain" description="PAS" evidence="4">
    <location>
        <begin position="291"/>
        <end position="361"/>
    </location>
</feature>
<dbReference type="NCBIfam" id="TIGR00229">
    <property type="entry name" value="sensory_box"/>
    <property type="match status" value="5"/>
</dbReference>
<dbReference type="InterPro" id="IPR013656">
    <property type="entry name" value="PAS_4"/>
</dbReference>
<evidence type="ECO:0000259" key="5">
    <source>
        <dbReference type="PROSITE" id="PS50113"/>
    </source>
</evidence>
<feature type="chain" id="PRO_5036721244" evidence="3">
    <location>
        <begin position="25"/>
        <end position="1403"/>
    </location>
</feature>
<dbReference type="PROSITE" id="PS50112">
    <property type="entry name" value="PAS"/>
    <property type="match status" value="4"/>
</dbReference>
<evidence type="ECO:0000313" key="8">
    <source>
        <dbReference type="EMBL" id="MBK7675614.1"/>
    </source>
</evidence>
<keyword evidence="2" id="KW-0812">Transmembrane</keyword>
<evidence type="ECO:0000256" key="2">
    <source>
        <dbReference type="SAM" id="Phobius"/>
    </source>
</evidence>
<dbReference type="Gene3D" id="3.30.450.40">
    <property type="match status" value="1"/>
</dbReference>
<name>A0A935PYD3_9PROT</name>
<dbReference type="InterPro" id="IPR043128">
    <property type="entry name" value="Rev_trsase/Diguanyl_cyclase"/>
</dbReference>
<organism evidence="8 9">
    <name type="scientific">Candidatus Accumulibacter proximus</name>
    <dbReference type="NCBI Taxonomy" id="2954385"/>
    <lineage>
        <taxon>Bacteria</taxon>
        <taxon>Pseudomonadati</taxon>
        <taxon>Pseudomonadota</taxon>
        <taxon>Betaproteobacteria</taxon>
        <taxon>Candidatus Accumulibacter</taxon>
    </lineage>
</organism>
<comment type="caution">
    <text evidence="8">The sequence shown here is derived from an EMBL/GenBank/DDBJ whole genome shotgun (WGS) entry which is preliminary data.</text>
</comment>
<dbReference type="Gene3D" id="3.30.70.270">
    <property type="match status" value="1"/>
</dbReference>
<accession>A0A935PYD3</accession>